<accession>A0A7M5XH70</accession>
<dbReference type="Proteomes" id="UP000594262">
    <property type="component" value="Unplaced"/>
</dbReference>
<name>A0A7M5XH70_9CNID</name>
<dbReference type="Gene3D" id="3.10.10.10">
    <property type="entry name" value="HIV Type 1 Reverse Transcriptase, subunit A, domain 1"/>
    <property type="match status" value="1"/>
</dbReference>
<proteinExistence type="predicted"/>
<evidence type="ECO:0000259" key="2">
    <source>
        <dbReference type="PROSITE" id="PS50878"/>
    </source>
</evidence>
<evidence type="ECO:0000313" key="4">
    <source>
        <dbReference type="Proteomes" id="UP000594262"/>
    </source>
</evidence>
<organism evidence="3 4">
    <name type="scientific">Clytia hemisphaerica</name>
    <dbReference type="NCBI Taxonomy" id="252671"/>
    <lineage>
        <taxon>Eukaryota</taxon>
        <taxon>Metazoa</taxon>
        <taxon>Cnidaria</taxon>
        <taxon>Hydrozoa</taxon>
        <taxon>Hydroidolina</taxon>
        <taxon>Leptothecata</taxon>
        <taxon>Obeliida</taxon>
        <taxon>Clytiidae</taxon>
        <taxon>Clytia</taxon>
    </lineage>
</organism>
<dbReference type="EnsemblMetazoa" id="CLYHEMT023221.2">
    <property type="protein sequence ID" value="CLYHEMP023221.2"/>
    <property type="gene ID" value="CLYHEMG023221"/>
</dbReference>
<feature type="domain" description="Reverse transcriptase" evidence="2">
    <location>
        <begin position="56"/>
        <end position="265"/>
    </location>
</feature>
<dbReference type="InterPro" id="IPR043502">
    <property type="entry name" value="DNA/RNA_pol_sf"/>
</dbReference>
<dbReference type="PROSITE" id="PS50878">
    <property type="entry name" value="RT_POL"/>
    <property type="match status" value="1"/>
</dbReference>
<dbReference type="OrthoDB" id="5985998at2759"/>
<dbReference type="InterPro" id="IPR000477">
    <property type="entry name" value="RT_dom"/>
</dbReference>
<reference evidence="3" key="1">
    <citation type="submission" date="2021-01" db="UniProtKB">
        <authorList>
            <consortium name="EnsemblMetazoa"/>
        </authorList>
    </citation>
    <scope>IDENTIFICATION</scope>
</reference>
<dbReference type="Gene3D" id="3.30.70.270">
    <property type="match status" value="1"/>
</dbReference>
<keyword evidence="4" id="KW-1185">Reference proteome</keyword>
<keyword evidence="1" id="KW-0175">Coiled coil</keyword>
<dbReference type="InterPro" id="IPR052055">
    <property type="entry name" value="Hepadnavirus_pol/RT"/>
</dbReference>
<dbReference type="Pfam" id="PF00078">
    <property type="entry name" value="RVT_1"/>
    <property type="match status" value="1"/>
</dbReference>
<dbReference type="SUPFAM" id="SSF56672">
    <property type="entry name" value="DNA/RNA polymerases"/>
    <property type="match status" value="1"/>
</dbReference>
<dbReference type="InterPro" id="IPR043128">
    <property type="entry name" value="Rev_trsase/Diguanyl_cyclase"/>
</dbReference>
<protein>
    <recommendedName>
        <fullName evidence="2">Reverse transcriptase domain-containing protein</fullName>
    </recommendedName>
</protein>
<evidence type="ECO:0000256" key="1">
    <source>
        <dbReference type="SAM" id="Coils"/>
    </source>
</evidence>
<feature type="coiled-coil region" evidence="1">
    <location>
        <begin position="58"/>
        <end position="85"/>
    </location>
</feature>
<dbReference type="AlphaFoldDB" id="A0A7M5XH70"/>
<dbReference type="PANTHER" id="PTHR33050:SF7">
    <property type="entry name" value="RIBONUCLEASE H"/>
    <property type="match status" value="1"/>
</dbReference>
<dbReference type="PANTHER" id="PTHR33050">
    <property type="entry name" value="REVERSE TRANSCRIPTASE DOMAIN-CONTAINING PROTEIN"/>
    <property type="match status" value="1"/>
</dbReference>
<dbReference type="CDD" id="cd03714">
    <property type="entry name" value="RT_DIRS1"/>
    <property type="match status" value="1"/>
</dbReference>
<evidence type="ECO:0000313" key="3">
    <source>
        <dbReference type="EnsemblMetazoa" id="CLYHEMP023221.2"/>
    </source>
</evidence>
<sequence length="473" mass="55744">KRDFLLSHNKPRVKGSLRRHLHFWREKLEASTHILDVIEHGYKIPFRYNPPPFEFKNNKSALQHRNFVEETLESLLEEEKFLKSRDLLLLTLCQWQSPSVKKRLILDISFLNQFLWKEKIKFDNWKVFEDFIDSDAEACLFKFDLKSGYHHVDIHCDHQKYLGFSWNFGKGPKRYFLYSVLPFGLSSGPLIFTKIVRVLIKFWRAHGIRIACFLDDGLSIEYAREKAKENAVFVKGSLDKSGFIVNEEKSQWEPLTKIQWLGIQVDFENKTYSISEKRIASLLKSLEVIFDNPTRTSARQLSCVAGKIVSTKFVLGNVIRLKTRLIYKLIESRVSWDKRINITYFHDVLRELLFWKLNVRELNRRPIRKYEIPDLKVFSDASATGIGAVLEKSVCYRNLKQLEKGESSTFRELLAIKYAIDSFDELLGEKTILWHTDNISTAIIVRIGSNKDIFIRAEVRQGRREKRKRQFFH</sequence>